<feature type="domain" description="Acyl-CoA dehydrogenase/oxidase C-terminal" evidence="14">
    <location>
        <begin position="318"/>
        <end position="466"/>
    </location>
</feature>
<dbReference type="GO" id="GO:0070991">
    <property type="term" value="F:medium-chain fatty acyl-CoA dehydrogenase activity"/>
    <property type="evidence" value="ECO:0007669"/>
    <property type="project" value="UniProtKB-EC"/>
</dbReference>
<proteinExistence type="inferred from homology"/>
<dbReference type="Gene3D" id="2.40.110.10">
    <property type="entry name" value="Butyryl-CoA Dehydrogenase, subunit A, domain 2"/>
    <property type="match status" value="2"/>
</dbReference>
<name>A0AAV2ZCG4_9STRA</name>
<keyword evidence="8" id="KW-0274">FAD</keyword>
<comment type="cofactor">
    <cofactor evidence="1">
        <name>FAD</name>
        <dbReference type="ChEBI" id="CHEBI:57692"/>
    </cofactor>
</comment>
<keyword evidence="11" id="KW-0560">Oxidoreductase</keyword>
<feature type="domain" description="Acyl-CoA dehydrogenase/oxidase N-terminal" evidence="16">
    <location>
        <begin position="511"/>
        <end position="619"/>
    </location>
</feature>
<dbReference type="Proteomes" id="UP001146120">
    <property type="component" value="Unassembled WGS sequence"/>
</dbReference>
<evidence type="ECO:0000256" key="8">
    <source>
        <dbReference type="ARBA" id="ARBA00022827"/>
    </source>
</evidence>
<dbReference type="PROSITE" id="PS00073">
    <property type="entry name" value="ACYL_COA_DH_2"/>
    <property type="match status" value="2"/>
</dbReference>
<evidence type="ECO:0000256" key="13">
    <source>
        <dbReference type="ARBA" id="ARBA00023128"/>
    </source>
</evidence>
<evidence type="ECO:0000256" key="9">
    <source>
        <dbReference type="ARBA" id="ARBA00022832"/>
    </source>
</evidence>
<reference evidence="17" key="1">
    <citation type="submission" date="2022-11" db="EMBL/GenBank/DDBJ databases">
        <authorList>
            <person name="Morgan W.R."/>
            <person name="Tartar A."/>
        </authorList>
    </citation>
    <scope>NUCLEOTIDE SEQUENCE</scope>
    <source>
        <strain evidence="17">ARSEF 373</strain>
    </source>
</reference>
<evidence type="ECO:0000256" key="7">
    <source>
        <dbReference type="ARBA" id="ARBA00022630"/>
    </source>
</evidence>
<dbReference type="InterPro" id="IPR036250">
    <property type="entry name" value="AcylCo_DH-like_C"/>
</dbReference>
<protein>
    <recommendedName>
        <fullName evidence="6">Medium-chain specific acyl-CoA dehydrogenase, mitochondrial</fullName>
        <ecNumber evidence="5">1.3.8.7</ecNumber>
    </recommendedName>
</protein>
<evidence type="ECO:0000259" key="14">
    <source>
        <dbReference type="Pfam" id="PF00441"/>
    </source>
</evidence>
<dbReference type="GO" id="GO:0051793">
    <property type="term" value="P:medium-chain fatty acid catabolic process"/>
    <property type="evidence" value="ECO:0007669"/>
    <property type="project" value="TreeGrafter"/>
</dbReference>
<dbReference type="SUPFAM" id="SSF47203">
    <property type="entry name" value="Acyl-CoA dehydrogenase C-terminal domain-like"/>
    <property type="match status" value="2"/>
</dbReference>
<dbReference type="GO" id="GO:0005759">
    <property type="term" value="C:mitochondrial matrix"/>
    <property type="evidence" value="ECO:0007669"/>
    <property type="project" value="UniProtKB-SubCell"/>
</dbReference>
<keyword evidence="18" id="KW-1185">Reference proteome</keyword>
<dbReference type="Gene3D" id="1.10.540.10">
    <property type="entry name" value="Acyl-CoA dehydrogenase/oxidase, N-terminal domain"/>
    <property type="match status" value="2"/>
</dbReference>
<keyword evidence="7" id="KW-0285">Flavoprotein</keyword>
<reference evidence="17" key="2">
    <citation type="journal article" date="2023" name="Microbiol Resour">
        <title>Decontamination and Annotation of the Draft Genome Sequence of the Oomycete Lagenidium giganteum ARSEF 373.</title>
        <authorList>
            <person name="Morgan W.R."/>
            <person name="Tartar A."/>
        </authorList>
    </citation>
    <scope>NUCLEOTIDE SEQUENCE</scope>
    <source>
        <strain evidence="17">ARSEF 373</strain>
    </source>
</reference>
<evidence type="ECO:0000256" key="5">
    <source>
        <dbReference type="ARBA" id="ARBA00012033"/>
    </source>
</evidence>
<evidence type="ECO:0000256" key="3">
    <source>
        <dbReference type="ARBA" id="ARBA00005198"/>
    </source>
</evidence>
<evidence type="ECO:0000256" key="2">
    <source>
        <dbReference type="ARBA" id="ARBA00004305"/>
    </source>
</evidence>
<comment type="pathway">
    <text evidence="3">Lipid metabolism; mitochondrial fatty acid beta-oxidation.</text>
</comment>
<feature type="domain" description="Acyl-CoA oxidase/dehydrogenase middle" evidence="15">
    <location>
        <begin position="210"/>
        <end position="306"/>
    </location>
</feature>
<dbReference type="EC" id="1.3.8.7" evidence="5"/>
<dbReference type="Pfam" id="PF02771">
    <property type="entry name" value="Acyl-CoA_dh_N"/>
    <property type="match status" value="2"/>
</dbReference>
<comment type="similarity">
    <text evidence="4">Belongs to the acyl-CoA dehydrogenase family.</text>
</comment>
<dbReference type="AlphaFoldDB" id="A0AAV2ZCG4"/>
<evidence type="ECO:0000256" key="11">
    <source>
        <dbReference type="ARBA" id="ARBA00023002"/>
    </source>
</evidence>
<gene>
    <name evidence="17" type="ORF">N0F65_003217</name>
</gene>
<dbReference type="Pfam" id="PF02770">
    <property type="entry name" value="Acyl-CoA_dh_M"/>
    <property type="match status" value="2"/>
</dbReference>
<dbReference type="FunFam" id="2.40.110.10:FF:000007">
    <property type="entry name" value="Medium-chain specific acyl-CoA dehydrogenase, mitochondrial"/>
    <property type="match status" value="1"/>
</dbReference>
<evidence type="ECO:0000256" key="4">
    <source>
        <dbReference type="ARBA" id="ARBA00009347"/>
    </source>
</evidence>
<evidence type="ECO:0000256" key="12">
    <source>
        <dbReference type="ARBA" id="ARBA00023098"/>
    </source>
</evidence>
<dbReference type="GO" id="GO:0050660">
    <property type="term" value="F:flavin adenine dinucleotide binding"/>
    <property type="evidence" value="ECO:0007669"/>
    <property type="project" value="InterPro"/>
</dbReference>
<evidence type="ECO:0000313" key="18">
    <source>
        <dbReference type="Proteomes" id="UP001146120"/>
    </source>
</evidence>
<dbReference type="InterPro" id="IPR009100">
    <property type="entry name" value="AcylCoA_DH/oxidase_NM_dom_sf"/>
</dbReference>
<evidence type="ECO:0000313" key="17">
    <source>
        <dbReference type="EMBL" id="DBA03029.1"/>
    </source>
</evidence>
<accession>A0AAV2ZCG4</accession>
<dbReference type="InterPro" id="IPR009075">
    <property type="entry name" value="AcylCo_DH/oxidase_C"/>
</dbReference>
<evidence type="ECO:0000256" key="10">
    <source>
        <dbReference type="ARBA" id="ARBA00022946"/>
    </source>
</evidence>
<keyword evidence="13" id="KW-0496">Mitochondrion</keyword>
<keyword evidence="10" id="KW-0809">Transit peptide</keyword>
<feature type="domain" description="Acyl-CoA oxidase/dehydrogenase middle" evidence="15">
    <location>
        <begin position="626"/>
        <end position="722"/>
    </location>
</feature>
<dbReference type="SUPFAM" id="SSF56645">
    <property type="entry name" value="Acyl-CoA dehydrogenase NM domain-like"/>
    <property type="match status" value="2"/>
</dbReference>
<dbReference type="FunFam" id="1.20.140.10:FF:000011">
    <property type="entry name" value="Medium-chain specific acyl-CoA dehydrogenase, mitochondrial"/>
    <property type="match status" value="2"/>
</dbReference>
<dbReference type="InterPro" id="IPR037069">
    <property type="entry name" value="AcylCoA_DH/ox_N_sf"/>
</dbReference>
<feature type="domain" description="Acyl-CoA dehydrogenase/oxidase C-terminal" evidence="14">
    <location>
        <begin position="735"/>
        <end position="883"/>
    </location>
</feature>
<dbReference type="FunFam" id="1.10.540.10:FF:000026">
    <property type="entry name" value="Acyl-CoA dehydrogenase medium chain"/>
    <property type="match status" value="1"/>
</dbReference>
<dbReference type="InterPro" id="IPR006089">
    <property type="entry name" value="Acyl-CoA_DH_CS"/>
</dbReference>
<dbReference type="EMBL" id="DAKRPA010000024">
    <property type="protein sequence ID" value="DBA03029.1"/>
    <property type="molecule type" value="Genomic_DNA"/>
</dbReference>
<dbReference type="InterPro" id="IPR006091">
    <property type="entry name" value="Acyl-CoA_Oxase/DH_mid-dom"/>
</dbReference>
<organism evidence="17 18">
    <name type="scientific">Lagenidium giganteum</name>
    <dbReference type="NCBI Taxonomy" id="4803"/>
    <lineage>
        <taxon>Eukaryota</taxon>
        <taxon>Sar</taxon>
        <taxon>Stramenopiles</taxon>
        <taxon>Oomycota</taxon>
        <taxon>Peronosporomycetes</taxon>
        <taxon>Pythiales</taxon>
        <taxon>Pythiaceae</taxon>
    </lineage>
</organism>
<comment type="subcellular location">
    <subcellularLocation>
        <location evidence="2">Mitochondrion matrix</location>
    </subcellularLocation>
</comment>
<feature type="domain" description="Acyl-CoA dehydrogenase/oxidase N-terminal" evidence="16">
    <location>
        <begin position="95"/>
        <end position="204"/>
    </location>
</feature>
<evidence type="ECO:0000256" key="6">
    <source>
        <dbReference type="ARBA" id="ARBA00019125"/>
    </source>
</evidence>
<comment type="caution">
    <text evidence="17">The sequence shown here is derived from an EMBL/GenBank/DDBJ whole genome shotgun (WGS) entry which is preliminary data.</text>
</comment>
<evidence type="ECO:0000259" key="15">
    <source>
        <dbReference type="Pfam" id="PF02770"/>
    </source>
</evidence>
<dbReference type="InterPro" id="IPR046373">
    <property type="entry name" value="Acyl-CoA_Oxase/DH_mid-dom_sf"/>
</dbReference>
<sequence length="889" mass="96353">MHPFSSGALRVRTCEGMKIACVPPPSAVASVADPRRPSHVDYPRRTRTTHVKMLTRTVAKRVARRAQLNQQLVRTFALDTFTDESELSGFSLKLSDEQREFQALARKFAREEMIPKARHHDETGEYPHEIFNKAWELGLVNTHIPAEYGGLGLSNLDGIIISEELAYGCTGMSTAMEANSLGSAPLLVACNEEQGKKYLGRLTEEPLQCAYCVTEPGAGSDVAGAKTTAVKKGDSWVINGSKMWITNGGVANWYFVLAKTDANANAGSAFTGFIVDADTPGITVGRKEINIGQRCSDTRAITFEDVVVPNENVLGAPGQGFKIAMQAFDITRPPVACGAVGLARRAFDEARKYALERKTMGVPIAMHQAIQFMLADMATGIEAGRALTYKAAYELDCGRKNTLYASMAKRFAGDHANKCATDAIQIFGGAGFNTEYPVEKLFRDAKIFQIYEGTSQIQRLIIAKEIAMVHVSMLLTQRCRANIGSKARHAVRAFATSSSADAEGPFALRLSEEQREFQGLARKFAREEIIPQARALDESMAYPQEIFTKAWELGLVNPHIPHKYGGLGLSALDGVIIGEELAYGCAGINAAIQINSVAAAPLLVAGTEEQCNKYLGRLTEAPIQAAYCVTEPGAGSDVAGVQTTAVKQGDAWVLNGSKMWITNGGVANWYFVLAKTEPQAKTGAAFTVFVVDADSPGVSVGRKEINMGQRCSDTRGVQFDNVVVPAENVLGAPGYGFKLAMQVFDITRAPVAISAVGLARRAFDEARKYSLERKTMGVPIASHQAIAFMLADMVTGIEAARALTYKAAYELDHGRRNSIYAAMAKQFAGDLAYQCATDAVQIFGGAGFNTEYPVEKLLRDSKIFQIYEGTSQIQRLIIAKEMLQLSLEP</sequence>
<evidence type="ECO:0000259" key="16">
    <source>
        <dbReference type="Pfam" id="PF02771"/>
    </source>
</evidence>
<keyword evidence="12" id="KW-0443">Lipid metabolism</keyword>
<dbReference type="FunFam" id="2.40.110.10:FF:000001">
    <property type="entry name" value="Acyl-CoA dehydrogenase, mitochondrial"/>
    <property type="match status" value="1"/>
</dbReference>
<dbReference type="InterPro" id="IPR013786">
    <property type="entry name" value="AcylCoA_DH/ox_N"/>
</dbReference>
<dbReference type="PROSITE" id="PS00072">
    <property type="entry name" value="ACYL_COA_DH_1"/>
    <property type="match status" value="2"/>
</dbReference>
<keyword evidence="9" id="KW-0276">Fatty acid metabolism</keyword>
<dbReference type="PANTHER" id="PTHR48083">
    <property type="entry name" value="MEDIUM-CHAIN SPECIFIC ACYL-COA DEHYDROGENASE, MITOCHONDRIAL-RELATED"/>
    <property type="match status" value="1"/>
</dbReference>
<dbReference type="Pfam" id="PF00441">
    <property type="entry name" value="Acyl-CoA_dh_1"/>
    <property type="match status" value="2"/>
</dbReference>
<evidence type="ECO:0000256" key="1">
    <source>
        <dbReference type="ARBA" id="ARBA00001974"/>
    </source>
</evidence>
<dbReference type="Gene3D" id="1.20.140.10">
    <property type="entry name" value="Butyryl-CoA Dehydrogenase, subunit A, domain 3"/>
    <property type="match status" value="2"/>
</dbReference>
<dbReference type="FunFam" id="1.10.540.10:FF:000010">
    <property type="entry name" value="Medium-chain specific acyl-CoA dehydrogenase, mitochondrial"/>
    <property type="match status" value="1"/>
</dbReference>
<dbReference type="PANTHER" id="PTHR48083:SF2">
    <property type="entry name" value="MEDIUM-CHAIN SPECIFIC ACYL-COA DEHYDROGENASE, MITOCHONDRIAL"/>
    <property type="match status" value="1"/>
</dbReference>
<dbReference type="InterPro" id="IPR050741">
    <property type="entry name" value="Acyl-CoA_dehydrogenase"/>
</dbReference>